<dbReference type="SMART" id="SM00342">
    <property type="entry name" value="HTH_ARAC"/>
    <property type="match status" value="1"/>
</dbReference>
<feature type="domain" description="HTH araC/xylS-type" evidence="4">
    <location>
        <begin position="167"/>
        <end position="267"/>
    </location>
</feature>
<organism evidence="5 6">
    <name type="scientific">Streptomyces caatingaensis</name>
    <dbReference type="NCBI Taxonomy" id="1678637"/>
    <lineage>
        <taxon>Bacteria</taxon>
        <taxon>Bacillati</taxon>
        <taxon>Actinomycetota</taxon>
        <taxon>Actinomycetes</taxon>
        <taxon>Kitasatosporales</taxon>
        <taxon>Streptomycetaceae</taxon>
        <taxon>Streptomyces</taxon>
    </lineage>
</organism>
<dbReference type="Pfam" id="PF12833">
    <property type="entry name" value="HTH_18"/>
    <property type="match status" value="1"/>
</dbReference>
<dbReference type="GO" id="GO:0003700">
    <property type="term" value="F:DNA-binding transcription factor activity"/>
    <property type="evidence" value="ECO:0007669"/>
    <property type="project" value="InterPro"/>
</dbReference>
<dbReference type="PATRIC" id="fig|1678637.3.peg.1135"/>
<sequence>MALERRSHLSTDDVFVADVRCGDPPHGWSEVRPAAVFGLLLVRRGVVRGRVEGVEQLLDPTNVFLERMGSERQFAHPCCGVAYTEIVLSEPSMADVLGGDPVVPEGSAYTTPEVDVMHRLLLARIRSGDGDPFELAQRTVDLVSTVFEQLAPARVASGQPATAAARRQVVDDTREVLGKNPLIGLEGLSRAVGCSPHHLSRVFSAVTGTTLTHYRNRLRVAGAMDRLSEGETDLRLLANDLGFTDQAHMTHVVRKTAGLPPGRLRSLLGTGDRWPEAAG</sequence>
<dbReference type="RefSeq" id="WP_049714700.1">
    <property type="nucleotide sequence ID" value="NZ_LFXA01000002.1"/>
</dbReference>
<dbReference type="EMBL" id="LFXA01000002">
    <property type="protein sequence ID" value="KNB53962.1"/>
    <property type="molecule type" value="Genomic_DNA"/>
</dbReference>
<gene>
    <name evidence="5" type="ORF">AC230_05215</name>
</gene>
<dbReference type="Proteomes" id="UP000037288">
    <property type="component" value="Unassembled WGS sequence"/>
</dbReference>
<evidence type="ECO:0000256" key="2">
    <source>
        <dbReference type="ARBA" id="ARBA00023125"/>
    </source>
</evidence>
<keyword evidence="1" id="KW-0805">Transcription regulation</keyword>
<evidence type="ECO:0000259" key="4">
    <source>
        <dbReference type="PROSITE" id="PS01124"/>
    </source>
</evidence>
<dbReference type="PROSITE" id="PS01124">
    <property type="entry name" value="HTH_ARAC_FAMILY_2"/>
    <property type="match status" value="1"/>
</dbReference>
<dbReference type="PANTHER" id="PTHR46796:SF6">
    <property type="entry name" value="ARAC SUBFAMILY"/>
    <property type="match status" value="1"/>
</dbReference>
<evidence type="ECO:0000256" key="3">
    <source>
        <dbReference type="ARBA" id="ARBA00023163"/>
    </source>
</evidence>
<dbReference type="Gene3D" id="1.10.10.60">
    <property type="entry name" value="Homeodomain-like"/>
    <property type="match status" value="1"/>
</dbReference>
<evidence type="ECO:0000313" key="5">
    <source>
        <dbReference type="EMBL" id="KNB53962.1"/>
    </source>
</evidence>
<evidence type="ECO:0000313" key="6">
    <source>
        <dbReference type="Proteomes" id="UP000037288"/>
    </source>
</evidence>
<name>A0A0K9XMM3_9ACTN</name>
<dbReference type="PANTHER" id="PTHR46796">
    <property type="entry name" value="HTH-TYPE TRANSCRIPTIONAL ACTIVATOR RHAS-RELATED"/>
    <property type="match status" value="1"/>
</dbReference>
<dbReference type="GO" id="GO:0043565">
    <property type="term" value="F:sequence-specific DNA binding"/>
    <property type="evidence" value="ECO:0007669"/>
    <property type="project" value="InterPro"/>
</dbReference>
<comment type="caution">
    <text evidence="5">The sequence shown here is derived from an EMBL/GenBank/DDBJ whole genome shotgun (WGS) entry which is preliminary data.</text>
</comment>
<keyword evidence="6" id="KW-1185">Reference proteome</keyword>
<keyword evidence="2" id="KW-0238">DNA-binding</keyword>
<dbReference type="STRING" id="1678637.AC230_05215"/>
<proteinExistence type="predicted"/>
<evidence type="ECO:0000256" key="1">
    <source>
        <dbReference type="ARBA" id="ARBA00023015"/>
    </source>
</evidence>
<dbReference type="InterPro" id="IPR018060">
    <property type="entry name" value="HTH_AraC"/>
</dbReference>
<keyword evidence="3" id="KW-0804">Transcription</keyword>
<dbReference type="OrthoDB" id="4549023at2"/>
<dbReference type="AlphaFoldDB" id="A0A0K9XMM3"/>
<accession>A0A0K9XMM3</accession>
<reference evidence="6" key="1">
    <citation type="submission" date="2015-07" db="EMBL/GenBank/DDBJ databases">
        <title>Draft genome sequence of Streptomyces sp. CMAA 1322, a bacterium isolated from Caatinga biome, from dry forest semiarid of Brazil.</title>
        <authorList>
            <person name="Santos S.N."/>
            <person name="Gacesa R."/>
            <person name="Taketani R.G."/>
            <person name="Long P.F."/>
            <person name="Melo I.S."/>
        </authorList>
    </citation>
    <scope>NUCLEOTIDE SEQUENCE [LARGE SCALE GENOMIC DNA]</scope>
    <source>
        <strain evidence="6">CMAA 1322</strain>
    </source>
</reference>
<dbReference type="InterPro" id="IPR050204">
    <property type="entry name" value="AraC_XylS_family_regulators"/>
</dbReference>
<protein>
    <recommendedName>
        <fullName evidence="4">HTH araC/xylS-type domain-containing protein</fullName>
    </recommendedName>
</protein>